<organism evidence="11 12">
    <name type="scientific">Myotis myotis</name>
    <name type="common">Greater mouse-eared bat</name>
    <name type="synonym">Vespertilio myotis</name>
    <dbReference type="NCBI Taxonomy" id="51298"/>
    <lineage>
        <taxon>Eukaryota</taxon>
        <taxon>Metazoa</taxon>
        <taxon>Chordata</taxon>
        <taxon>Craniata</taxon>
        <taxon>Vertebrata</taxon>
        <taxon>Euteleostomi</taxon>
        <taxon>Mammalia</taxon>
        <taxon>Eutheria</taxon>
        <taxon>Laurasiatheria</taxon>
        <taxon>Chiroptera</taxon>
        <taxon>Yangochiroptera</taxon>
        <taxon>Vespertilionidae</taxon>
        <taxon>Myotis</taxon>
    </lineage>
</organism>
<dbReference type="VEuPathDB" id="HostDB:GeneID_118649410"/>
<feature type="region of interest" description="Disordered" evidence="10">
    <location>
        <begin position="1"/>
        <end position="81"/>
    </location>
</feature>
<proteinExistence type="inferred from homology"/>
<evidence type="ECO:0000256" key="3">
    <source>
        <dbReference type="ARBA" id="ARBA00022490"/>
    </source>
</evidence>
<evidence type="ECO:0000256" key="4">
    <source>
        <dbReference type="ARBA" id="ARBA00022794"/>
    </source>
</evidence>
<dbReference type="Pfam" id="PF07162">
    <property type="entry name" value="B9-C2"/>
    <property type="match status" value="1"/>
</dbReference>
<dbReference type="GO" id="GO:0036038">
    <property type="term" value="C:MKS complex"/>
    <property type="evidence" value="ECO:0007669"/>
    <property type="project" value="TreeGrafter"/>
</dbReference>
<evidence type="ECO:0000256" key="5">
    <source>
        <dbReference type="ARBA" id="ARBA00023212"/>
    </source>
</evidence>
<evidence type="ECO:0000256" key="9">
    <source>
        <dbReference type="ARBA" id="ARBA00039274"/>
    </source>
</evidence>
<accession>A0A7J7RDK8</accession>
<dbReference type="GO" id="GO:0060271">
    <property type="term" value="P:cilium assembly"/>
    <property type="evidence" value="ECO:0007669"/>
    <property type="project" value="TreeGrafter"/>
</dbReference>
<dbReference type="AlphaFoldDB" id="A0A7J7RDK8"/>
<dbReference type="Proteomes" id="UP000527355">
    <property type="component" value="Unassembled WGS sequence"/>
</dbReference>
<reference evidence="11 12" key="1">
    <citation type="journal article" date="2020" name="Nature">
        <title>Six reference-quality genomes reveal evolution of bat adaptations.</title>
        <authorList>
            <person name="Jebb D."/>
            <person name="Huang Z."/>
            <person name="Pippel M."/>
            <person name="Hughes G.M."/>
            <person name="Lavrichenko K."/>
            <person name="Devanna P."/>
            <person name="Winkler S."/>
            <person name="Jermiin L.S."/>
            <person name="Skirmuntt E.C."/>
            <person name="Katzourakis A."/>
            <person name="Burkitt-Gray L."/>
            <person name="Ray D.A."/>
            <person name="Sullivan K.A.M."/>
            <person name="Roscito J.G."/>
            <person name="Kirilenko B.M."/>
            <person name="Davalos L.M."/>
            <person name="Corthals A.P."/>
            <person name="Power M.L."/>
            <person name="Jones G."/>
            <person name="Ransome R.D."/>
            <person name="Dechmann D.K.N."/>
            <person name="Locatelli A.G."/>
            <person name="Puechmaille S.J."/>
            <person name="Fedrigo O."/>
            <person name="Jarvis E.D."/>
            <person name="Hiller M."/>
            <person name="Vernes S.C."/>
            <person name="Myers E.W."/>
            <person name="Teeling E.C."/>
        </authorList>
    </citation>
    <scope>NUCLEOTIDE SEQUENCE [LARGE SCALE GENOMIC DNA]</scope>
    <source>
        <strain evidence="11">MMyoMyo1</strain>
        <tissue evidence="11">Flight muscle</tissue>
    </source>
</reference>
<comment type="caution">
    <text evidence="11">The sequence shown here is derived from an EMBL/GenBank/DDBJ whole genome shotgun (WGS) entry which is preliminary data.</text>
</comment>
<evidence type="ECO:0000313" key="11">
    <source>
        <dbReference type="EMBL" id="KAF6274153.1"/>
    </source>
</evidence>
<dbReference type="EMBL" id="JABWUV010000029">
    <property type="protein sequence ID" value="KAF6274153.1"/>
    <property type="molecule type" value="Genomic_DNA"/>
</dbReference>
<comment type="similarity">
    <text evidence="8">Belongs to the B9D family.</text>
</comment>
<feature type="region of interest" description="Disordered" evidence="10">
    <location>
        <begin position="189"/>
        <end position="208"/>
    </location>
</feature>
<dbReference type="PANTHER" id="PTHR12968">
    <property type="entry name" value="B9 DOMAIN-CONTAINING"/>
    <property type="match status" value="1"/>
</dbReference>
<evidence type="ECO:0000256" key="1">
    <source>
        <dbReference type="ARBA" id="ARBA00004120"/>
    </source>
</evidence>
<comment type="subunit">
    <text evidence="2">Part of the tectonic-like complex (also named B9 complex).</text>
</comment>
<evidence type="ECO:0000256" key="2">
    <source>
        <dbReference type="ARBA" id="ARBA00011495"/>
    </source>
</evidence>
<dbReference type="PROSITE" id="PS51381">
    <property type="entry name" value="C2_B9"/>
    <property type="match status" value="1"/>
</dbReference>
<evidence type="ECO:0000313" key="12">
    <source>
        <dbReference type="Proteomes" id="UP000527355"/>
    </source>
</evidence>
<evidence type="ECO:0000256" key="10">
    <source>
        <dbReference type="SAM" id="MobiDB-lite"/>
    </source>
</evidence>
<keyword evidence="3" id="KW-0963">Cytoplasm</keyword>
<keyword evidence="12" id="KW-1185">Reference proteome</keyword>
<evidence type="ECO:0000256" key="7">
    <source>
        <dbReference type="ARBA" id="ARBA00037148"/>
    </source>
</evidence>
<gene>
    <name evidence="11" type="ORF">mMyoMyo1_001333</name>
</gene>
<dbReference type="PANTHER" id="PTHR12968:SF1">
    <property type="entry name" value="B9 DOMAIN-CONTAINING PROTEIN 1"/>
    <property type="match status" value="1"/>
</dbReference>
<sequence>MPMGRASFLQEDSTGAGARPRDGGLGTGIRSFWSEESEESAEFTPVPNPRESQSCRKGAGDTGSRGQDPGQVPAPPMRTRLPNMLGPQIVLSVYGPDVFGNDVVRGYGAVHVPFSPGRHKRTIPMFVPESTSKLQKLTSWFMGRRPEYTDPKVVAQGEGREVTRVRSQGFVTLLFNVVTKDVRKLGYDTGPVDMQGVSGPSLPQGLPQ</sequence>
<keyword evidence="4" id="KW-0970">Cilium biogenesis/degradation</keyword>
<keyword evidence="5" id="KW-0206">Cytoskeleton</keyword>
<evidence type="ECO:0000256" key="8">
    <source>
        <dbReference type="ARBA" id="ARBA00038411"/>
    </source>
</evidence>
<evidence type="ECO:0000256" key="6">
    <source>
        <dbReference type="ARBA" id="ARBA00023273"/>
    </source>
</evidence>
<dbReference type="InterPro" id="IPR010796">
    <property type="entry name" value="C2_B9-type_dom"/>
</dbReference>
<comment type="function">
    <text evidence="7">Component of the tectonic-like complex, a complex localized at the transition zone of primary cilia and acting as a barrier that prevents diffusion of transmembrane proteins between the cilia and plasma membranes. Required for ciliogenesis and sonic hedgehog/SHH signaling.</text>
</comment>
<keyword evidence="6" id="KW-0966">Cell projection</keyword>
<comment type="subcellular location">
    <subcellularLocation>
        <location evidence="1">Cytoplasm</location>
        <location evidence="1">Cytoskeleton</location>
        <location evidence="1">Cilium basal body</location>
    </subcellularLocation>
</comment>
<protein>
    <recommendedName>
        <fullName evidence="9">B9 domain-containing protein 1</fullName>
    </recommendedName>
</protein>
<name>A0A7J7RDK8_MYOMY</name>